<evidence type="ECO:0000313" key="3">
    <source>
        <dbReference type="EMBL" id="MDT8843070.1"/>
    </source>
</evidence>
<evidence type="ECO:0000256" key="1">
    <source>
        <dbReference type="SAM" id="MobiDB-lite"/>
    </source>
</evidence>
<comment type="caution">
    <text evidence="3">The sequence shown here is derived from an EMBL/GenBank/DDBJ whole genome shotgun (WGS) entry which is preliminary data.</text>
</comment>
<feature type="compositionally biased region" description="Polar residues" evidence="1">
    <location>
        <begin position="36"/>
        <end position="49"/>
    </location>
</feature>
<gene>
    <name evidence="3" type="ORF">ParKJ_37155</name>
</gene>
<feature type="chain" id="PRO_5042969968" evidence="2">
    <location>
        <begin position="26"/>
        <end position="141"/>
    </location>
</feature>
<dbReference type="EMBL" id="JANSLM010000021">
    <property type="protein sequence ID" value="MDT8843070.1"/>
    <property type="molecule type" value="Genomic_DNA"/>
</dbReference>
<dbReference type="Proteomes" id="UP001246473">
    <property type="component" value="Unassembled WGS sequence"/>
</dbReference>
<proteinExistence type="predicted"/>
<feature type="region of interest" description="Disordered" evidence="1">
    <location>
        <begin position="27"/>
        <end position="82"/>
    </location>
</feature>
<dbReference type="Pfam" id="PF13663">
    <property type="entry name" value="DUF4148"/>
    <property type="match status" value="1"/>
</dbReference>
<accession>A0AAP5QG46</accession>
<evidence type="ECO:0000313" key="4">
    <source>
        <dbReference type="Proteomes" id="UP001246473"/>
    </source>
</evidence>
<dbReference type="AlphaFoldDB" id="A0AAP5QG46"/>
<dbReference type="InterPro" id="IPR025421">
    <property type="entry name" value="DUF4148"/>
</dbReference>
<feature type="signal peptide" evidence="2">
    <location>
        <begin position="1"/>
        <end position="25"/>
    </location>
</feature>
<organism evidence="3 4">
    <name type="scientific">Paraburkholderia fungorum</name>
    <dbReference type="NCBI Taxonomy" id="134537"/>
    <lineage>
        <taxon>Bacteria</taxon>
        <taxon>Pseudomonadati</taxon>
        <taxon>Pseudomonadota</taxon>
        <taxon>Betaproteobacteria</taxon>
        <taxon>Burkholderiales</taxon>
        <taxon>Burkholderiaceae</taxon>
        <taxon>Paraburkholderia</taxon>
    </lineage>
</organism>
<keyword evidence="2" id="KW-0732">Signal</keyword>
<sequence>MKHLILIQRSVFATLLLSAAVTAFAGGGGGHSGSGRNQYPHTNPVSGHQSAAPASVATDATDVAGRTATAQDPLAVGRTTDYGKTRAQVRAELLEAERAGLAPVSKNDYPPSAATIARNRARFQQIEQARRGSDQVTASGQ</sequence>
<protein>
    <submittedName>
        <fullName evidence="3">DUF4148 domain-containing protein</fullName>
    </submittedName>
</protein>
<evidence type="ECO:0000256" key="2">
    <source>
        <dbReference type="SAM" id="SignalP"/>
    </source>
</evidence>
<reference evidence="3" key="1">
    <citation type="submission" date="2022-08" db="EMBL/GenBank/DDBJ databases">
        <authorList>
            <person name="Kim S.-J."/>
        </authorList>
    </citation>
    <scope>NUCLEOTIDE SEQUENCE</scope>
    <source>
        <strain evidence="3">KJ</strain>
    </source>
</reference>
<name>A0AAP5QG46_9BURK</name>